<dbReference type="RefSeq" id="WP_252166556.1">
    <property type="nucleotide sequence ID" value="NZ_CP084930.1"/>
</dbReference>
<evidence type="ECO:0000256" key="2">
    <source>
        <dbReference type="HAMAP-Rule" id="MF_00795"/>
    </source>
</evidence>
<dbReference type="PANTHER" id="PTHR12598:SF0">
    <property type="entry name" value="COPPER HOMEOSTASIS PROTEIN CUTC HOMOLOG"/>
    <property type="match status" value="1"/>
</dbReference>
<dbReference type="HAMAP" id="MF_00795">
    <property type="entry name" value="CutC"/>
    <property type="match status" value="1"/>
</dbReference>
<dbReference type="InterPro" id="IPR036822">
    <property type="entry name" value="CutC-like_dom_sf"/>
</dbReference>
<dbReference type="SUPFAM" id="SSF110395">
    <property type="entry name" value="CutC-like"/>
    <property type="match status" value="1"/>
</dbReference>
<accession>A0ABY4X751</accession>
<keyword evidence="4" id="KW-1185">Reference proteome</keyword>
<evidence type="ECO:0000313" key="4">
    <source>
        <dbReference type="Proteomes" id="UP001056937"/>
    </source>
</evidence>
<protein>
    <recommendedName>
        <fullName evidence="2">PF03932 family protein CutC</fullName>
    </recommendedName>
</protein>
<evidence type="ECO:0000313" key="3">
    <source>
        <dbReference type="EMBL" id="USI72748.1"/>
    </source>
</evidence>
<gene>
    <name evidence="2" type="primary">cutC</name>
    <name evidence="3" type="ORF">LHA26_15975</name>
</gene>
<dbReference type="InterPro" id="IPR005627">
    <property type="entry name" value="CutC-like"/>
</dbReference>
<dbReference type="PANTHER" id="PTHR12598">
    <property type="entry name" value="COPPER HOMEOSTASIS PROTEIN CUTC"/>
    <property type="match status" value="1"/>
</dbReference>
<comment type="subcellular location">
    <subcellularLocation>
        <location evidence="2">Cytoplasm</location>
    </subcellularLocation>
</comment>
<dbReference type="Proteomes" id="UP001056937">
    <property type="component" value="Chromosome 1"/>
</dbReference>
<comment type="similarity">
    <text evidence="1 2">Belongs to the CutC family.</text>
</comment>
<keyword evidence="2" id="KW-0963">Cytoplasm</keyword>
<proteinExistence type="inferred from homology"/>
<sequence length="243" mass="24272">MTLEICVEDAAGLAAALAGGADRIELCAALDTGGVTASAGLMRAAAALPLPVVALIRPRVGDFVYDAAEAAMMAADIRMAAEAGLAGVAIGALHGETPRLDEDLLAALIGHARAAFGATPPLLTLHRAADLCADPDALVEAAVALGFQRILTSGGALRAIDGLARLRRMAARAGPRLVLLPAAGIDADGVAPIVHAARTGEVHASARSPRRAPAPLGFAAATGRTDAGKVAALKAALAEATRR</sequence>
<name>A0ABY4X751_9SPHN</name>
<evidence type="ECO:0000256" key="1">
    <source>
        <dbReference type="ARBA" id="ARBA00007768"/>
    </source>
</evidence>
<dbReference type="Pfam" id="PF03932">
    <property type="entry name" value="CutC"/>
    <property type="match status" value="1"/>
</dbReference>
<comment type="caution">
    <text evidence="2">Once thought to be involved in copper homeostasis, experiments in E.coli have shown this is not the case.</text>
</comment>
<reference evidence="3" key="1">
    <citation type="journal article" date="2022" name="Toxins">
        <title>Genomic Analysis of Sphingopyxis sp. USTB-05 for Biodegrading Cyanobacterial Hepatotoxins.</title>
        <authorList>
            <person name="Liu C."/>
            <person name="Xu Q."/>
            <person name="Zhao Z."/>
            <person name="Zhang H."/>
            <person name="Liu X."/>
            <person name="Yin C."/>
            <person name="Liu Y."/>
            <person name="Yan H."/>
        </authorList>
    </citation>
    <scope>NUCLEOTIDE SEQUENCE</scope>
    <source>
        <strain evidence="3">NBD5</strain>
    </source>
</reference>
<dbReference type="EMBL" id="CP084930">
    <property type="protein sequence ID" value="USI72748.1"/>
    <property type="molecule type" value="Genomic_DNA"/>
</dbReference>
<organism evidence="3 4">
    <name type="scientific">Sphingomonas morindae</name>
    <dbReference type="NCBI Taxonomy" id="1541170"/>
    <lineage>
        <taxon>Bacteria</taxon>
        <taxon>Pseudomonadati</taxon>
        <taxon>Pseudomonadota</taxon>
        <taxon>Alphaproteobacteria</taxon>
        <taxon>Sphingomonadales</taxon>
        <taxon>Sphingomonadaceae</taxon>
        <taxon>Sphingomonas</taxon>
    </lineage>
</organism>
<dbReference type="Gene3D" id="3.20.20.380">
    <property type="entry name" value="Copper homeostasis (CutC) domain"/>
    <property type="match status" value="1"/>
</dbReference>